<protein>
    <recommendedName>
        <fullName evidence="5">DUF4794 domain-containing protein</fullName>
    </recommendedName>
</protein>
<accession>T1KKW4</accession>
<feature type="chain" id="PRO_5004581447" description="DUF4794 domain-containing protein" evidence="2">
    <location>
        <begin position="24"/>
        <end position="298"/>
    </location>
</feature>
<feature type="compositionally biased region" description="Low complexity" evidence="1">
    <location>
        <begin position="215"/>
        <end position="225"/>
    </location>
</feature>
<evidence type="ECO:0000256" key="1">
    <source>
        <dbReference type="SAM" id="MobiDB-lite"/>
    </source>
</evidence>
<proteinExistence type="predicted"/>
<dbReference type="EMBL" id="CAEY01000200">
    <property type="status" value="NOT_ANNOTATED_CDS"/>
    <property type="molecule type" value="Genomic_DNA"/>
</dbReference>
<dbReference type="Proteomes" id="UP000015104">
    <property type="component" value="Unassembled WGS sequence"/>
</dbReference>
<dbReference type="EnsemblMetazoa" id="tetur14g00260.1">
    <property type="protein sequence ID" value="tetur14g00260.1"/>
    <property type="gene ID" value="tetur14g00260"/>
</dbReference>
<organism evidence="3 4">
    <name type="scientific">Tetranychus urticae</name>
    <name type="common">Two-spotted spider mite</name>
    <dbReference type="NCBI Taxonomy" id="32264"/>
    <lineage>
        <taxon>Eukaryota</taxon>
        <taxon>Metazoa</taxon>
        <taxon>Ecdysozoa</taxon>
        <taxon>Arthropoda</taxon>
        <taxon>Chelicerata</taxon>
        <taxon>Arachnida</taxon>
        <taxon>Acari</taxon>
        <taxon>Acariformes</taxon>
        <taxon>Trombidiformes</taxon>
        <taxon>Prostigmata</taxon>
        <taxon>Eleutherengona</taxon>
        <taxon>Raphignathae</taxon>
        <taxon>Tetranychoidea</taxon>
        <taxon>Tetranychidae</taxon>
        <taxon>Tetranychus</taxon>
    </lineage>
</organism>
<sequence>MFINSITLVVSCLLLVLPASIHGSMGHHRERNYQPNYRANGEHKLVRKGHLHGHLIETPLSEEVALIEQHQPAIERPSSVEIIEEIHEPRYSSPPTGAIITHGPLITPPHHLHLVPLRPVINPIHTDVHTKVVEVSAIHSDTGHAHRLGAFAVQPILDHLHTGVIRNSKVIAVRRQPKSRVEMFHSQQQIETLDPVEELSTPNQPMTPSGYYEEQQQLQQQHQQQPIDRLRESRMPIEERGRPSRSNKYKFNGRHQSEAIIEQSPIIEEKVVYTSLANSGHHNNAHIHSVQPARLLLL</sequence>
<evidence type="ECO:0000313" key="3">
    <source>
        <dbReference type="EnsemblMetazoa" id="tetur14g00260.1"/>
    </source>
</evidence>
<dbReference type="AlphaFoldDB" id="T1KKW4"/>
<feature type="compositionally biased region" description="Basic and acidic residues" evidence="1">
    <location>
        <begin position="228"/>
        <end position="242"/>
    </location>
</feature>
<keyword evidence="4" id="KW-1185">Reference proteome</keyword>
<evidence type="ECO:0008006" key="5">
    <source>
        <dbReference type="Google" id="ProtNLM"/>
    </source>
</evidence>
<dbReference type="HOGENOM" id="CLU_934845_0_0_1"/>
<feature type="signal peptide" evidence="2">
    <location>
        <begin position="1"/>
        <end position="23"/>
    </location>
</feature>
<keyword evidence="2" id="KW-0732">Signal</keyword>
<evidence type="ECO:0000313" key="4">
    <source>
        <dbReference type="Proteomes" id="UP000015104"/>
    </source>
</evidence>
<feature type="region of interest" description="Disordered" evidence="1">
    <location>
        <begin position="198"/>
        <end position="250"/>
    </location>
</feature>
<name>T1KKW4_TETUR</name>
<reference evidence="4" key="1">
    <citation type="submission" date="2011-08" db="EMBL/GenBank/DDBJ databases">
        <authorList>
            <person name="Rombauts S."/>
        </authorList>
    </citation>
    <scope>NUCLEOTIDE SEQUENCE</scope>
    <source>
        <strain evidence="4">London</strain>
    </source>
</reference>
<reference evidence="3" key="2">
    <citation type="submission" date="2015-06" db="UniProtKB">
        <authorList>
            <consortium name="EnsemblMetazoa"/>
        </authorList>
    </citation>
    <scope>IDENTIFICATION</scope>
</reference>
<evidence type="ECO:0000256" key="2">
    <source>
        <dbReference type="SAM" id="SignalP"/>
    </source>
</evidence>